<dbReference type="InterPro" id="IPR011989">
    <property type="entry name" value="ARM-like"/>
</dbReference>
<dbReference type="EMBL" id="RZIG01000007">
    <property type="protein sequence ID" value="RYJ07692.1"/>
    <property type="molecule type" value="Genomic_DNA"/>
</dbReference>
<evidence type="ECO:0000256" key="1">
    <source>
        <dbReference type="SAM" id="Phobius"/>
    </source>
</evidence>
<dbReference type="PANTHER" id="PTHR12697:SF5">
    <property type="entry name" value="DEOXYHYPUSINE HYDROXYLASE"/>
    <property type="match status" value="1"/>
</dbReference>
<feature type="domain" description="Condensin complex subunit 1 C-terminal" evidence="2">
    <location>
        <begin position="239"/>
        <end position="322"/>
    </location>
</feature>
<dbReference type="Proteomes" id="UP000293535">
    <property type="component" value="Unassembled WGS sequence"/>
</dbReference>
<organism evidence="4 5">
    <name type="scientific">Haloarcula hispanica</name>
    <dbReference type="NCBI Taxonomy" id="51589"/>
    <lineage>
        <taxon>Archaea</taxon>
        <taxon>Methanobacteriati</taxon>
        <taxon>Methanobacteriota</taxon>
        <taxon>Stenosarchaea group</taxon>
        <taxon>Halobacteria</taxon>
        <taxon>Halobacteriales</taxon>
        <taxon>Haloarculaceae</taxon>
        <taxon>Haloarcula</taxon>
    </lineage>
</organism>
<dbReference type="Proteomes" id="UP000326244">
    <property type="component" value="Unassembled WGS sequence"/>
</dbReference>
<protein>
    <submittedName>
        <fullName evidence="4">HEAT repeat domain-containing protein</fullName>
    </submittedName>
</protein>
<dbReference type="PANTHER" id="PTHR12697">
    <property type="entry name" value="PBS LYASE HEAT-LIKE PROTEIN"/>
    <property type="match status" value="1"/>
</dbReference>
<dbReference type="Gene3D" id="1.25.10.10">
    <property type="entry name" value="Leucine-rich Repeat Variant"/>
    <property type="match status" value="2"/>
</dbReference>
<evidence type="ECO:0000313" key="6">
    <source>
        <dbReference type="Proteomes" id="UP000326244"/>
    </source>
</evidence>
<keyword evidence="1" id="KW-0812">Transmembrane</keyword>
<dbReference type="SUPFAM" id="SSF48371">
    <property type="entry name" value="ARM repeat"/>
    <property type="match status" value="1"/>
</dbReference>
<keyword evidence="1" id="KW-0472">Membrane</keyword>
<sequence length="550" mass="60121">MSRTARPRRFRGFRRVRLRPTRHPFRFGTVAVNIITLVVGGIGSSCGIQRSITVSGLFQSRSMGNDFRETTGTTERVTELVAAFEDGRAGDAEFEALRELLATEDARDRDVAMSGIRSVGIVDEERTEAAVDVLLGHCFDQPRRVREPAAENLSDVGREQNPAVLRPAVDTLRERLHDAHESTRREALFALRELCKHHAELFVPLVDDLRVRLDDGEAWVREHTLAVLGEIAAERPEAITPPFDDFEACLDDDVPKVRSKAVLRLGSLAETHPDADRPSIDDFRACLGDDSWTVRSSAASALASLAETRPDAVRPVIDGILALLSPPAAFVGPGPRGEQTSITLALGRLGVTFPREAPRIASTLQSIFDEEGAGNTTFEPIYESITRELETIAQAHPEAVVPAIDDLTASLDASRIERRRSAARALTAVGRTHPDEVRPAVENLEARLEDEDPWVRMEATEALLALDVVDSETESAAEEICALFLAAADSQEAIDRFVAAEPTVGALVVTELRSRVGDMDSVDEKPSVAAAFRTISTIDDAYRYLSPISI</sequence>
<evidence type="ECO:0000313" key="4">
    <source>
        <dbReference type="EMBL" id="RYJ07692.1"/>
    </source>
</evidence>
<comment type="caution">
    <text evidence="4">The sequence shown here is derived from an EMBL/GenBank/DDBJ whole genome shotgun (WGS) entry which is preliminary data.</text>
</comment>
<reference evidence="3 6" key="1">
    <citation type="submission" date="2018-11" db="EMBL/GenBank/DDBJ databases">
        <title>Genomic analysis of Haloarcula hispanica CBA1121.</title>
        <authorList>
            <person name="Kim Y.B."/>
            <person name="Roh S.W."/>
        </authorList>
    </citation>
    <scope>NUCLEOTIDE SEQUENCE [LARGE SCALE GENOMIC DNA]</scope>
    <source>
        <strain evidence="3 6">CBA1121</strain>
    </source>
</reference>
<dbReference type="Pfam" id="PF12717">
    <property type="entry name" value="Cnd1"/>
    <property type="match status" value="1"/>
</dbReference>
<evidence type="ECO:0000313" key="5">
    <source>
        <dbReference type="Proteomes" id="UP000293535"/>
    </source>
</evidence>
<name>A0A482T166_HALHI</name>
<evidence type="ECO:0000313" key="3">
    <source>
        <dbReference type="EMBL" id="KAA9405241.1"/>
    </source>
</evidence>
<dbReference type="InterPro" id="IPR016024">
    <property type="entry name" value="ARM-type_fold"/>
</dbReference>
<dbReference type="AlphaFoldDB" id="A0A482T166"/>
<dbReference type="GO" id="GO:0016491">
    <property type="term" value="F:oxidoreductase activity"/>
    <property type="evidence" value="ECO:0007669"/>
    <property type="project" value="TreeGrafter"/>
</dbReference>
<dbReference type="InterPro" id="IPR032682">
    <property type="entry name" value="Cnd1_C"/>
</dbReference>
<feature type="transmembrane region" description="Helical" evidence="1">
    <location>
        <begin position="24"/>
        <end position="43"/>
    </location>
</feature>
<evidence type="ECO:0000259" key="2">
    <source>
        <dbReference type="Pfam" id="PF12717"/>
    </source>
</evidence>
<gene>
    <name evidence="3" type="ORF">EGO51_15660</name>
    <name evidence="4" type="ORF">ELS20_18315</name>
</gene>
<keyword evidence="1" id="KW-1133">Transmembrane helix</keyword>
<dbReference type="SMART" id="SM00567">
    <property type="entry name" value="EZ_HEAT"/>
    <property type="match status" value="5"/>
</dbReference>
<proteinExistence type="predicted"/>
<dbReference type="InterPro" id="IPR004155">
    <property type="entry name" value="PBS_lyase_HEAT"/>
</dbReference>
<accession>A0A482T166</accession>
<dbReference type="EMBL" id="RQWK01000002">
    <property type="protein sequence ID" value="KAA9405241.1"/>
    <property type="molecule type" value="Genomic_DNA"/>
</dbReference>
<reference evidence="4 5" key="2">
    <citation type="submission" date="2018-12" db="EMBL/GenBank/DDBJ databases">
        <title>Draft genome sequence of Haloarcula hispinica strain 18.1, an halophilic archaeon isolated from Chott El Jerid of Southern Tunisia.</title>
        <authorList>
            <person name="Najjari A."/>
            <person name="Ben Dhia O."/>
            <person name="Ferjani R."/>
            <person name="Mahjoubi M."/>
            <person name="Sghaier H."/>
            <person name="Elshahed M."/>
            <person name="Ouzari H.I."/>
            <person name="Cherid A."/>
            <person name="Youssef N."/>
        </authorList>
    </citation>
    <scope>NUCLEOTIDE SEQUENCE [LARGE SCALE GENOMIC DNA]</scope>
    <source>
        <strain evidence="4 5">18.1</strain>
    </source>
</reference>